<dbReference type="SUPFAM" id="SSF103473">
    <property type="entry name" value="MFS general substrate transporter"/>
    <property type="match status" value="1"/>
</dbReference>
<feature type="transmembrane region" description="Helical" evidence="6">
    <location>
        <begin position="299"/>
        <end position="326"/>
    </location>
</feature>
<dbReference type="PROSITE" id="PS50850">
    <property type="entry name" value="MFS"/>
    <property type="match status" value="1"/>
</dbReference>
<dbReference type="PROSITE" id="PS00216">
    <property type="entry name" value="SUGAR_TRANSPORT_1"/>
    <property type="match status" value="1"/>
</dbReference>
<dbReference type="GO" id="GO:0005886">
    <property type="term" value="C:plasma membrane"/>
    <property type="evidence" value="ECO:0007669"/>
    <property type="project" value="UniProtKB-SubCell"/>
</dbReference>
<sequence>MKVNHLASEKLKDFKSFPRNIRLIFAVILLNNIAKGMFMTLYNLYLQEVGFNASFMGELISMTALASAIFLVPIGFLSDKIGRKKTMIIGIVFADILQILRAIILSSNTLVLLSFLLGGLNSFFMVANAPFLIENSSKAIRMKVFSINFALMIFSSMLGNIIGGVTPDILQGLSGMNVADAQRMTLILSTLLSLFALIPLLKIKEPEKVIEKGREKLWKSLKNIKNSAIILKFIFANALVGFGAGLFVPFSNLYFENQFQLPTSTIGLIMSLGQASTVIAILLGPYLSGRFGRVKTVFYLQILSVPFMLILGDTRILSLAIFAFLIRQAIMNASNPITSAVMLEEVPENLKGITNSLNHMVFQLGWTVCGRLSGIIIDNYGYDLIFYLAGGLYATSAVYYYLMFRHIDKRKAAPAVAKPEPA</sequence>
<evidence type="ECO:0000256" key="2">
    <source>
        <dbReference type="ARBA" id="ARBA00022448"/>
    </source>
</evidence>
<evidence type="ECO:0000256" key="4">
    <source>
        <dbReference type="ARBA" id="ARBA00022989"/>
    </source>
</evidence>
<evidence type="ECO:0000313" key="9">
    <source>
        <dbReference type="Proteomes" id="UP000449710"/>
    </source>
</evidence>
<dbReference type="GO" id="GO:0022857">
    <property type="term" value="F:transmembrane transporter activity"/>
    <property type="evidence" value="ECO:0007669"/>
    <property type="project" value="InterPro"/>
</dbReference>
<comment type="subcellular location">
    <subcellularLocation>
        <location evidence="1">Cell membrane</location>
        <topology evidence="1">Multi-pass membrane protein</topology>
    </subcellularLocation>
</comment>
<dbReference type="InterPro" id="IPR020846">
    <property type="entry name" value="MFS_dom"/>
</dbReference>
<dbReference type="RefSeq" id="WP_160721573.1">
    <property type="nucleotide sequence ID" value="NZ_SUMG01000010.1"/>
</dbReference>
<feature type="transmembrane region" description="Helical" evidence="6">
    <location>
        <begin position="110"/>
        <end position="133"/>
    </location>
</feature>
<feature type="transmembrane region" description="Helical" evidence="6">
    <location>
        <begin position="384"/>
        <end position="402"/>
    </location>
</feature>
<evidence type="ECO:0000259" key="7">
    <source>
        <dbReference type="PROSITE" id="PS50850"/>
    </source>
</evidence>
<gene>
    <name evidence="8" type="ORF">ISALK_09335</name>
</gene>
<feature type="transmembrane region" description="Helical" evidence="6">
    <location>
        <begin position="21"/>
        <end position="45"/>
    </location>
</feature>
<keyword evidence="4 6" id="KW-1133">Transmembrane helix</keyword>
<organism evidence="8 9">
    <name type="scientific">Isachenkonia alkalipeptolytica</name>
    <dbReference type="NCBI Taxonomy" id="2565777"/>
    <lineage>
        <taxon>Bacteria</taxon>
        <taxon>Bacillati</taxon>
        <taxon>Bacillota</taxon>
        <taxon>Clostridia</taxon>
        <taxon>Eubacteriales</taxon>
        <taxon>Clostridiaceae</taxon>
        <taxon>Isachenkonia</taxon>
    </lineage>
</organism>
<dbReference type="InterPro" id="IPR036259">
    <property type="entry name" value="MFS_trans_sf"/>
</dbReference>
<dbReference type="Proteomes" id="UP000449710">
    <property type="component" value="Unassembled WGS sequence"/>
</dbReference>
<dbReference type="Pfam" id="PF07690">
    <property type="entry name" value="MFS_1"/>
    <property type="match status" value="2"/>
</dbReference>
<reference evidence="8 9" key="1">
    <citation type="submission" date="2019-04" db="EMBL/GenBank/DDBJ databases">
        <title>Isachenkonia alkalipeptolytica gen. nov. sp. nov. a new anaerobic, alkiliphilic organothrophic bacterium capable to reduce synthesized ferrihydrite isolated from a soda lake.</title>
        <authorList>
            <person name="Toshchakov S.V."/>
            <person name="Zavarzina D.G."/>
            <person name="Zhilina T.N."/>
            <person name="Kostrikina N.A."/>
            <person name="Kublanov I.V."/>
        </authorList>
    </citation>
    <scope>NUCLEOTIDE SEQUENCE [LARGE SCALE GENOMIC DNA]</scope>
    <source>
        <strain evidence="8 9">Z-1701</strain>
    </source>
</reference>
<evidence type="ECO:0000256" key="3">
    <source>
        <dbReference type="ARBA" id="ARBA00022692"/>
    </source>
</evidence>
<feature type="transmembrane region" description="Helical" evidence="6">
    <location>
        <begin position="145"/>
        <end position="165"/>
    </location>
</feature>
<keyword evidence="3 6" id="KW-0812">Transmembrane</keyword>
<dbReference type="PANTHER" id="PTHR23520">
    <property type="entry name" value="TRANSPORTER, PUTATIVE (AFU_ORTHOLOGUE AFUA_3G04000)-RELATED"/>
    <property type="match status" value="1"/>
</dbReference>
<dbReference type="InterPro" id="IPR005829">
    <property type="entry name" value="Sugar_transporter_CS"/>
</dbReference>
<feature type="domain" description="Major facilitator superfamily (MFS) profile" evidence="7">
    <location>
        <begin position="20"/>
        <end position="408"/>
    </location>
</feature>
<evidence type="ECO:0000256" key="6">
    <source>
        <dbReference type="SAM" id="Phobius"/>
    </source>
</evidence>
<keyword evidence="5 6" id="KW-0472">Membrane</keyword>
<accession>A0AA43XL83</accession>
<evidence type="ECO:0000256" key="1">
    <source>
        <dbReference type="ARBA" id="ARBA00004651"/>
    </source>
</evidence>
<dbReference type="EMBL" id="SUMG01000010">
    <property type="protein sequence ID" value="NBG88702.1"/>
    <property type="molecule type" value="Genomic_DNA"/>
</dbReference>
<dbReference type="Gene3D" id="1.20.1250.20">
    <property type="entry name" value="MFS general substrate transporter like domains"/>
    <property type="match status" value="2"/>
</dbReference>
<feature type="transmembrane region" description="Helical" evidence="6">
    <location>
        <begin position="51"/>
        <end position="74"/>
    </location>
</feature>
<feature type="transmembrane region" description="Helical" evidence="6">
    <location>
        <begin position="224"/>
        <end position="248"/>
    </location>
</feature>
<comment type="caution">
    <text evidence="8">The sequence shown here is derived from an EMBL/GenBank/DDBJ whole genome shotgun (WGS) entry which is preliminary data.</text>
</comment>
<feature type="transmembrane region" description="Helical" evidence="6">
    <location>
        <begin position="185"/>
        <end position="203"/>
    </location>
</feature>
<protein>
    <submittedName>
        <fullName evidence="8">MFS transporter</fullName>
    </submittedName>
</protein>
<dbReference type="PANTHER" id="PTHR23520:SF5">
    <property type="entry name" value="TRANSPORTER, PUTATIVE (AFU_ORTHOLOGUE AFUA_3G04000)-RELATED"/>
    <property type="match status" value="1"/>
</dbReference>
<keyword evidence="9" id="KW-1185">Reference proteome</keyword>
<feature type="transmembrane region" description="Helical" evidence="6">
    <location>
        <begin position="86"/>
        <end position="104"/>
    </location>
</feature>
<proteinExistence type="predicted"/>
<evidence type="ECO:0000313" key="8">
    <source>
        <dbReference type="EMBL" id="NBG88702.1"/>
    </source>
</evidence>
<keyword evidence="2" id="KW-0813">Transport</keyword>
<dbReference type="InterPro" id="IPR011701">
    <property type="entry name" value="MFS"/>
</dbReference>
<dbReference type="AlphaFoldDB" id="A0AA43XL83"/>
<name>A0AA43XL83_9CLOT</name>
<evidence type="ECO:0000256" key="5">
    <source>
        <dbReference type="ARBA" id="ARBA00023136"/>
    </source>
</evidence>
<feature type="transmembrane region" description="Helical" evidence="6">
    <location>
        <begin position="268"/>
        <end position="287"/>
    </location>
</feature>